<dbReference type="InterPro" id="IPR035965">
    <property type="entry name" value="PAS-like_dom_sf"/>
</dbReference>
<accession>A0A9X8EEF6</accession>
<dbReference type="Gene3D" id="3.30.450.20">
    <property type="entry name" value="PAS domain"/>
    <property type="match status" value="3"/>
</dbReference>
<dbReference type="RefSeq" id="WP_123753269.1">
    <property type="nucleotide sequence ID" value="NZ_RJUR01000015.1"/>
</dbReference>
<comment type="catalytic activity">
    <reaction evidence="1">
        <text>ATP + protein L-histidine = ADP + protein N-phospho-L-histidine.</text>
        <dbReference type="EC" id="2.7.13.3"/>
    </reaction>
</comment>
<dbReference type="SUPFAM" id="SSF55785">
    <property type="entry name" value="PYP-like sensor domain (PAS domain)"/>
    <property type="match status" value="3"/>
</dbReference>
<protein>
    <recommendedName>
        <fullName evidence="2">histidine kinase</fullName>
        <ecNumber evidence="2">2.7.13.3</ecNumber>
    </recommendedName>
</protein>
<dbReference type="InterPro" id="IPR000014">
    <property type="entry name" value="PAS"/>
</dbReference>
<dbReference type="PANTHER" id="PTHR43304:SF1">
    <property type="entry name" value="PAC DOMAIN-CONTAINING PROTEIN"/>
    <property type="match status" value="1"/>
</dbReference>
<evidence type="ECO:0000256" key="3">
    <source>
        <dbReference type="ARBA" id="ARBA00022553"/>
    </source>
</evidence>
<dbReference type="InterPro" id="IPR013655">
    <property type="entry name" value="PAS_fold_3"/>
</dbReference>
<keyword evidence="5" id="KW-0418">Kinase</keyword>
<evidence type="ECO:0000256" key="4">
    <source>
        <dbReference type="ARBA" id="ARBA00022679"/>
    </source>
</evidence>
<evidence type="ECO:0000256" key="5">
    <source>
        <dbReference type="ARBA" id="ARBA00022777"/>
    </source>
</evidence>
<evidence type="ECO:0000259" key="7">
    <source>
        <dbReference type="PROSITE" id="PS50113"/>
    </source>
</evidence>
<keyword evidence="3" id="KW-0597">Phosphoprotein</keyword>
<evidence type="ECO:0000259" key="6">
    <source>
        <dbReference type="PROSITE" id="PS50109"/>
    </source>
</evidence>
<feature type="domain" description="Histidine kinase" evidence="6">
    <location>
        <begin position="669"/>
        <end position="889"/>
    </location>
</feature>
<dbReference type="EMBL" id="RJUR01000015">
    <property type="protein sequence ID" value="ROQ47879.1"/>
    <property type="molecule type" value="Genomic_DNA"/>
</dbReference>
<sequence>MSGGHGLFDRWRGRPAAAVAAPQAPVPAAVGLQLWLDDKGRVLRLGGPLRSALALPAQAAARVQDYVQAHSLLVLEGEPADWQAQPLDLDFRTANGSTLHTRGWLLAQGEDWLLQLFDVGDLLQQRQQGQDARRQQQLARQVGAALRDCSLERLPQVAAEQLQRLAWHWRMGWAALLLRTPGGWHTFARDASSVPWADDARLSAVLDHLPSGRVLCSAEFPALQVLCPTHPLYVVGHAQQHQAQAWLLCADEGGQARPEAAPLLLDAMAEPLLARLAGDRLQASQQRLDNVQGLLGAGWWEWSLHEPYLHLAPGLAASFGVSAQLALPAWWALLHPADREAAQLAFEALQREGCSLQLCVRLQAASLRWYRICGDVHGLGQQRRLQGFMLDISDIKAQEQQARAAHARLDNLIASSPAVIYIQRYDAGALQAEFFSASLQPLLGWTPAADLQPAHWVHPDDQALWLQRTRDLLREGQVRSRYRLRDAQGIYHWVLDEARLLRDDLGLPVEAVGIWLDVTEATLAAERVRESEERYRVLVEDSPAMICRYRPDLTVLFGNRPLADYLECLPDQLPGSDLGQWMSPAQREAFVQRLAGLTPQQPVSSAEICLELPGREHAWWVWSDRGLFDEQGRLLEVQAVGRDNTALRRSQQQLLQSAKMATLGEMATGLAHEINQPLNVMRMAVVNALKRLENGDVQVEYLQDKLRRIDAQVLRASKVVDHMRVFGRRSEVEQQLFEPWQAVEGAVSLLADGLAGKGVALNLGPALSGCHVRGHADQLEQVLINLVVNARDALLGRREADPQLRPWIAVEAEPVAGGVRLQVRDNAGGIDPRLLERIFEPFFTTKPSGVGTGLGLSVSGGIIEGMGGLLSAHNGAEGACFVIELPVQSIS</sequence>
<dbReference type="InterPro" id="IPR005467">
    <property type="entry name" value="His_kinase_dom"/>
</dbReference>
<dbReference type="CDD" id="cd00082">
    <property type="entry name" value="HisKA"/>
    <property type="match status" value="1"/>
</dbReference>
<dbReference type="PROSITE" id="PS50113">
    <property type="entry name" value="PAC"/>
    <property type="match status" value="1"/>
</dbReference>
<dbReference type="InterPro" id="IPR013656">
    <property type="entry name" value="PAS_4"/>
</dbReference>
<dbReference type="InterPro" id="IPR052162">
    <property type="entry name" value="Sensor_kinase/Photoreceptor"/>
</dbReference>
<dbReference type="SMART" id="SM00091">
    <property type="entry name" value="PAS"/>
    <property type="match status" value="3"/>
</dbReference>
<evidence type="ECO:0000256" key="2">
    <source>
        <dbReference type="ARBA" id="ARBA00012438"/>
    </source>
</evidence>
<evidence type="ECO:0000313" key="9">
    <source>
        <dbReference type="Proteomes" id="UP000269115"/>
    </source>
</evidence>
<dbReference type="PROSITE" id="PS50109">
    <property type="entry name" value="HIS_KIN"/>
    <property type="match status" value="1"/>
</dbReference>
<dbReference type="InterPro" id="IPR003594">
    <property type="entry name" value="HATPase_dom"/>
</dbReference>
<dbReference type="Pfam" id="PF08447">
    <property type="entry name" value="PAS_3"/>
    <property type="match status" value="1"/>
</dbReference>
<dbReference type="EC" id="2.7.13.3" evidence="2"/>
<dbReference type="InterPro" id="IPR036890">
    <property type="entry name" value="HATPase_C_sf"/>
</dbReference>
<reference evidence="8 9" key="1">
    <citation type="submission" date="2018-11" db="EMBL/GenBank/DDBJ databases">
        <title>Genomic analyses of the natural microbiome of Caenorhabditis elegans.</title>
        <authorList>
            <person name="Samuel B."/>
        </authorList>
    </citation>
    <scope>NUCLEOTIDE SEQUENCE [LARGE SCALE GENOMIC DNA]</scope>
    <source>
        <strain evidence="8 9">BIGb0473</strain>
    </source>
</reference>
<dbReference type="SMART" id="SM00387">
    <property type="entry name" value="HATPase_c"/>
    <property type="match status" value="1"/>
</dbReference>
<organism evidence="8 9">
    <name type="scientific">Pseudomonas putida</name>
    <name type="common">Arthrobacter siderocapsulatus</name>
    <dbReference type="NCBI Taxonomy" id="303"/>
    <lineage>
        <taxon>Bacteria</taxon>
        <taxon>Pseudomonadati</taxon>
        <taxon>Pseudomonadota</taxon>
        <taxon>Gammaproteobacteria</taxon>
        <taxon>Pseudomonadales</taxon>
        <taxon>Pseudomonadaceae</taxon>
        <taxon>Pseudomonas</taxon>
    </lineage>
</organism>
<dbReference type="InterPro" id="IPR003661">
    <property type="entry name" value="HisK_dim/P_dom"/>
</dbReference>
<dbReference type="InterPro" id="IPR004358">
    <property type="entry name" value="Sig_transdc_His_kin-like_C"/>
</dbReference>
<evidence type="ECO:0000256" key="1">
    <source>
        <dbReference type="ARBA" id="ARBA00000085"/>
    </source>
</evidence>
<dbReference type="Gene3D" id="1.10.287.130">
    <property type="match status" value="1"/>
</dbReference>
<dbReference type="GO" id="GO:0000155">
    <property type="term" value="F:phosphorelay sensor kinase activity"/>
    <property type="evidence" value="ECO:0007669"/>
    <property type="project" value="InterPro"/>
</dbReference>
<name>A0A9X8EEF6_PSEPU</name>
<gene>
    <name evidence="8" type="ORF">EDF85_3607</name>
</gene>
<proteinExistence type="predicted"/>
<dbReference type="CDD" id="cd00130">
    <property type="entry name" value="PAS"/>
    <property type="match status" value="1"/>
</dbReference>
<dbReference type="SUPFAM" id="SSF47384">
    <property type="entry name" value="Homodimeric domain of signal transducing histidine kinase"/>
    <property type="match status" value="1"/>
</dbReference>
<dbReference type="Pfam" id="PF02518">
    <property type="entry name" value="HATPase_c"/>
    <property type="match status" value="1"/>
</dbReference>
<keyword evidence="4" id="KW-0808">Transferase</keyword>
<comment type="caution">
    <text evidence="8">The sequence shown here is derived from an EMBL/GenBank/DDBJ whole genome shotgun (WGS) entry which is preliminary data.</text>
</comment>
<dbReference type="SUPFAM" id="SSF55874">
    <property type="entry name" value="ATPase domain of HSP90 chaperone/DNA topoisomerase II/histidine kinase"/>
    <property type="match status" value="1"/>
</dbReference>
<dbReference type="InterPro" id="IPR036097">
    <property type="entry name" value="HisK_dim/P_sf"/>
</dbReference>
<dbReference type="Gene3D" id="3.30.565.10">
    <property type="entry name" value="Histidine kinase-like ATPase, C-terminal domain"/>
    <property type="match status" value="1"/>
</dbReference>
<dbReference type="PANTHER" id="PTHR43304">
    <property type="entry name" value="PHYTOCHROME-LIKE PROTEIN CPH1"/>
    <property type="match status" value="1"/>
</dbReference>
<evidence type="ECO:0000313" key="8">
    <source>
        <dbReference type="EMBL" id="ROQ47879.1"/>
    </source>
</evidence>
<dbReference type="Proteomes" id="UP000269115">
    <property type="component" value="Unassembled WGS sequence"/>
</dbReference>
<dbReference type="PRINTS" id="PR00344">
    <property type="entry name" value="BCTRLSENSOR"/>
</dbReference>
<dbReference type="AlphaFoldDB" id="A0A9X8EEF6"/>
<dbReference type="Pfam" id="PF08448">
    <property type="entry name" value="PAS_4"/>
    <property type="match status" value="1"/>
</dbReference>
<dbReference type="SMART" id="SM00388">
    <property type="entry name" value="HisKA"/>
    <property type="match status" value="1"/>
</dbReference>
<dbReference type="InterPro" id="IPR000700">
    <property type="entry name" value="PAS-assoc_C"/>
</dbReference>
<feature type="domain" description="PAC" evidence="7">
    <location>
        <begin position="478"/>
        <end position="530"/>
    </location>
</feature>